<evidence type="ECO:0000256" key="5">
    <source>
        <dbReference type="ARBA" id="ARBA00022827"/>
    </source>
</evidence>
<dbReference type="Proteomes" id="UP001347796">
    <property type="component" value="Unassembled WGS sequence"/>
</dbReference>
<feature type="region of interest" description="Disordered" evidence="8">
    <location>
        <begin position="93"/>
        <end position="115"/>
    </location>
</feature>
<dbReference type="InterPro" id="IPR006076">
    <property type="entry name" value="FAD-dep_OxRdtase"/>
</dbReference>
<dbReference type="InterPro" id="IPR023209">
    <property type="entry name" value="DAO"/>
</dbReference>
<dbReference type="Gene3D" id="3.30.9.10">
    <property type="entry name" value="D-Amino Acid Oxidase, subunit A, domain 2"/>
    <property type="match status" value="1"/>
</dbReference>
<comment type="subcellular location">
    <subcellularLocation>
        <location evidence="2">Peroxisome matrix</location>
    </subcellularLocation>
</comment>
<reference evidence="10 11" key="1">
    <citation type="submission" date="2024-01" db="EMBL/GenBank/DDBJ databases">
        <title>The genome of the rayed Mediterranean limpet Patella caerulea (Linnaeus, 1758).</title>
        <authorList>
            <person name="Anh-Thu Weber A."/>
            <person name="Halstead-Nussloch G."/>
        </authorList>
    </citation>
    <scope>NUCLEOTIDE SEQUENCE [LARGE SCALE GENOMIC DNA]</scope>
    <source>
        <strain evidence="10">AATW-2023a</strain>
        <tissue evidence="10">Whole specimen</tissue>
    </source>
</reference>
<evidence type="ECO:0000313" key="11">
    <source>
        <dbReference type="Proteomes" id="UP001347796"/>
    </source>
</evidence>
<evidence type="ECO:0000256" key="3">
    <source>
        <dbReference type="ARBA" id="ARBA00006730"/>
    </source>
</evidence>
<dbReference type="GO" id="GO:0003884">
    <property type="term" value="F:D-amino-acid oxidase activity"/>
    <property type="evidence" value="ECO:0007669"/>
    <property type="project" value="InterPro"/>
</dbReference>
<evidence type="ECO:0000313" key="10">
    <source>
        <dbReference type="EMBL" id="KAK6179868.1"/>
    </source>
</evidence>
<keyword evidence="5 7" id="KW-0274">FAD</keyword>
<gene>
    <name evidence="10" type="ORF">SNE40_012125</name>
</gene>
<feature type="binding site" evidence="7">
    <location>
        <position position="223"/>
    </location>
    <ligand>
        <name>D-dopa</name>
        <dbReference type="ChEBI" id="CHEBI:149689"/>
    </ligand>
</feature>
<dbReference type="InterPro" id="IPR006181">
    <property type="entry name" value="D-amino_acid_oxidase_CS"/>
</dbReference>
<feature type="domain" description="FAD dependent oxidoreductase" evidence="9">
    <location>
        <begin position="3"/>
        <end position="323"/>
    </location>
</feature>
<evidence type="ECO:0000256" key="7">
    <source>
        <dbReference type="PIRSR" id="PIRSR000189-1"/>
    </source>
</evidence>
<feature type="binding site" evidence="7">
    <location>
        <position position="307"/>
    </location>
    <ligand>
        <name>D-dopa</name>
        <dbReference type="ChEBI" id="CHEBI:149689"/>
    </ligand>
</feature>
<comment type="caution">
    <text evidence="10">The sequence shown here is derived from an EMBL/GenBank/DDBJ whole genome shotgun (WGS) entry which is preliminary data.</text>
</comment>
<dbReference type="PIRSF" id="PIRSF000189">
    <property type="entry name" value="D-aa_oxidase"/>
    <property type="match status" value="1"/>
</dbReference>
<comment type="similarity">
    <text evidence="3">Belongs to the DAMOX/DASOX family.</text>
</comment>
<dbReference type="Gene3D" id="3.40.50.720">
    <property type="entry name" value="NAD(P)-binding Rossmann-like Domain"/>
    <property type="match status" value="1"/>
</dbReference>
<dbReference type="PANTHER" id="PTHR11530">
    <property type="entry name" value="D-AMINO ACID OXIDASE"/>
    <property type="match status" value="1"/>
</dbReference>
<dbReference type="GO" id="GO:0019478">
    <property type="term" value="P:D-amino acid catabolic process"/>
    <property type="evidence" value="ECO:0007669"/>
    <property type="project" value="TreeGrafter"/>
</dbReference>
<evidence type="ECO:0000256" key="2">
    <source>
        <dbReference type="ARBA" id="ARBA00004253"/>
    </source>
</evidence>
<feature type="binding site" evidence="7">
    <location>
        <begin position="41"/>
        <end position="42"/>
    </location>
    <ligand>
        <name>FAD</name>
        <dbReference type="ChEBI" id="CHEBI:57692"/>
    </ligand>
</feature>
<dbReference type="GO" id="GO:0071949">
    <property type="term" value="F:FAD binding"/>
    <property type="evidence" value="ECO:0007669"/>
    <property type="project" value="InterPro"/>
</dbReference>
<feature type="binding site" evidence="7">
    <location>
        <position position="278"/>
    </location>
    <ligand>
        <name>D-dopa</name>
        <dbReference type="ChEBI" id="CHEBI:149689"/>
    </ligand>
</feature>
<dbReference type="PROSITE" id="PS00677">
    <property type="entry name" value="DAO"/>
    <property type="match status" value="1"/>
</dbReference>
<dbReference type="Pfam" id="PF01266">
    <property type="entry name" value="DAO"/>
    <property type="match status" value="1"/>
</dbReference>
<evidence type="ECO:0000256" key="6">
    <source>
        <dbReference type="ARBA" id="ARBA00023002"/>
    </source>
</evidence>
<keyword evidence="6" id="KW-0560">Oxidoreductase</keyword>
<feature type="binding site" evidence="7">
    <location>
        <begin position="306"/>
        <end position="311"/>
    </location>
    <ligand>
        <name>FAD</name>
        <dbReference type="ChEBI" id="CHEBI:57692"/>
    </ligand>
</feature>
<evidence type="ECO:0000256" key="8">
    <source>
        <dbReference type="SAM" id="MobiDB-lite"/>
    </source>
</evidence>
<protein>
    <recommendedName>
        <fullName evidence="9">FAD dependent oxidoreductase domain-containing protein</fullName>
    </recommendedName>
</protein>
<name>A0AAN8JQX2_PATCE</name>
<dbReference type="GO" id="GO:0005782">
    <property type="term" value="C:peroxisomal matrix"/>
    <property type="evidence" value="ECO:0007669"/>
    <property type="project" value="UniProtKB-SubCell"/>
</dbReference>
<proteinExistence type="inferred from homology"/>
<keyword evidence="11" id="KW-1185">Reference proteome</keyword>
<keyword evidence="4" id="KW-0285">Flavoprotein</keyword>
<evidence type="ECO:0000256" key="4">
    <source>
        <dbReference type="ARBA" id="ARBA00022630"/>
    </source>
</evidence>
<organism evidence="10 11">
    <name type="scientific">Patella caerulea</name>
    <name type="common">Rayed Mediterranean limpet</name>
    <dbReference type="NCBI Taxonomy" id="87958"/>
    <lineage>
        <taxon>Eukaryota</taxon>
        <taxon>Metazoa</taxon>
        <taxon>Spiralia</taxon>
        <taxon>Lophotrochozoa</taxon>
        <taxon>Mollusca</taxon>
        <taxon>Gastropoda</taxon>
        <taxon>Patellogastropoda</taxon>
        <taxon>Patelloidea</taxon>
        <taxon>Patellidae</taxon>
        <taxon>Patella</taxon>
    </lineage>
</organism>
<evidence type="ECO:0000256" key="1">
    <source>
        <dbReference type="ARBA" id="ARBA00001974"/>
    </source>
</evidence>
<comment type="cofactor">
    <cofactor evidence="1 7">
        <name>FAD</name>
        <dbReference type="ChEBI" id="CHEBI:57692"/>
    </cofactor>
</comment>
<accession>A0AAN8JQX2</accession>
<dbReference type="AlphaFoldDB" id="A0AAN8JQX2"/>
<sequence>MQKICVIGAGVIGLSSAVRIQDRFPNIDITIIADKFSPNTTSDGAGALFEVFAVGDTPFELVRKWAKETWDHLKNVAFSVEADSARVQHVSGYWVSGDPPKTSETSPDEESTSRRLTKEEGRLLFPRAKSGKFFTSYLVDCNSYLPWLMKRYVDKGGKIINKTIQSLDELYPLYDIIINCSGLYSYQLLGDKELFPARGETIRVHAPWIKHFYVQEIGEEITYIFPGSKNVVLGATFQKGNWNTEPNHRDGTALFERCCQIHPSLKMATVDYSWVGLRPCRSRVRLELEPRKAHTKCRVIHNYGHGGAGITLHWGCAQTVVDLIQDIINNTTINSKL</sequence>
<evidence type="ECO:0000259" key="9">
    <source>
        <dbReference type="Pfam" id="PF01266"/>
    </source>
</evidence>
<dbReference type="EMBL" id="JAZGQO010000008">
    <property type="protein sequence ID" value="KAK6179868.1"/>
    <property type="molecule type" value="Genomic_DNA"/>
</dbReference>
<dbReference type="PANTHER" id="PTHR11530:SF11">
    <property type="entry name" value="D-ASPARTATE OXIDASE"/>
    <property type="match status" value="1"/>
</dbReference>
<dbReference type="SUPFAM" id="SSF51971">
    <property type="entry name" value="Nucleotide-binding domain"/>
    <property type="match status" value="1"/>
</dbReference>
<dbReference type="SUPFAM" id="SSF54373">
    <property type="entry name" value="FAD-linked reductases, C-terminal domain"/>
    <property type="match status" value="1"/>
</dbReference>